<dbReference type="EMBL" id="MKZS01000001">
    <property type="protein sequence ID" value="OLT59889.1"/>
    <property type="molecule type" value="Genomic_DNA"/>
</dbReference>
<dbReference type="InterPro" id="IPR036250">
    <property type="entry name" value="AcylCo_DH-like_C"/>
</dbReference>
<dbReference type="GO" id="GO:0003995">
    <property type="term" value="F:acyl-CoA dehydrogenase activity"/>
    <property type="evidence" value="ECO:0007669"/>
    <property type="project" value="TreeGrafter"/>
</dbReference>
<feature type="domain" description="Acyl-CoA dehydrogenase/oxidase N-terminal" evidence="1">
    <location>
        <begin position="10"/>
        <end position="120"/>
    </location>
</feature>
<dbReference type="PIRSF" id="PIRSF016578">
    <property type="entry name" value="HsaA"/>
    <property type="match status" value="1"/>
</dbReference>
<keyword evidence="3" id="KW-1185">Reference proteome</keyword>
<dbReference type="InterPro" id="IPR009100">
    <property type="entry name" value="AcylCoA_DH/oxidase_NM_dom_sf"/>
</dbReference>
<comment type="caution">
    <text evidence="2">The sequence shown here is derived from an EMBL/GenBank/DDBJ whole genome shotgun (WGS) entry which is preliminary data.</text>
</comment>
<accession>A0A1U7N1S0</accession>
<dbReference type="RefSeq" id="WP_075899634.1">
    <property type="nucleotide sequence ID" value="NZ_MKZS01000001.1"/>
</dbReference>
<name>A0A1U7N1S0_9CYAN</name>
<reference evidence="2 3" key="1">
    <citation type="submission" date="2016-10" db="EMBL/GenBank/DDBJ databases">
        <title>Comparative genomics uncovers the prolific and rare metabolic potential of the cyanobacterial genus Moorea.</title>
        <authorList>
            <person name="Leao T."/>
            <person name="Castelao G."/>
            <person name="Korobeynikov A."/>
            <person name="Monroe E.A."/>
            <person name="Podell S."/>
            <person name="Glukhov E."/>
            <person name="Allen E."/>
            <person name="Gerwick W.H."/>
            <person name="Gerwick L."/>
        </authorList>
    </citation>
    <scope>NUCLEOTIDE SEQUENCE [LARGE SCALE GENOMIC DNA]</scope>
    <source>
        <strain evidence="2 3">PNG5-198</strain>
    </source>
</reference>
<dbReference type="Gene3D" id="2.40.110.10">
    <property type="entry name" value="Butyryl-CoA Dehydrogenase, subunit A, domain 2"/>
    <property type="match status" value="1"/>
</dbReference>
<dbReference type="SUPFAM" id="SSF47203">
    <property type="entry name" value="Acyl-CoA dehydrogenase C-terminal domain-like"/>
    <property type="match status" value="1"/>
</dbReference>
<dbReference type="InterPro" id="IPR046373">
    <property type="entry name" value="Acyl-CoA_Oxase/DH_mid-dom_sf"/>
</dbReference>
<evidence type="ECO:0000259" key="1">
    <source>
        <dbReference type="Pfam" id="PF02771"/>
    </source>
</evidence>
<dbReference type="Gene3D" id="1.10.540.10">
    <property type="entry name" value="Acyl-CoA dehydrogenase/oxidase, N-terminal domain"/>
    <property type="match status" value="1"/>
</dbReference>
<dbReference type="PANTHER" id="PTHR43884:SF12">
    <property type="entry name" value="ISOVALERYL-COA DEHYDROGENASE, MITOCHONDRIAL-RELATED"/>
    <property type="match status" value="1"/>
</dbReference>
<dbReference type="GO" id="GO:0050660">
    <property type="term" value="F:flavin adenine dinucleotide binding"/>
    <property type="evidence" value="ECO:0007669"/>
    <property type="project" value="InterPro"/>
</dbReference>
<proteinExistence type="predicted"/>
<dbReference type="InterPro" id="IPR013786">
    <property type="entry name" value="AcylCoA_DH/ox_N"/>
</dbReference>
<dbReference type="AlphaFoldDB" id="A0A1U7N1S0"/>
<organism evidence="2 3">
    <name type="scientific">Moorena bouillonii PNG</name>
    <dbReference type="NCBI Taxonomy" id="568701"/>
    <lineage>
        <taxon>Bacteria</taxon>
        <taxon>Bacillati</taxon>
        <taxon>Cyanobacteriota</taxon>
        <taxon>Cyanophyceae</taxon>
        <taxon>Coleofasciculales</taxon>
        <taxon>Coleofasciculaceae</taxon>
        <taxon>Moorena</taxon>
    </lineage>
</organism>
<evidence type="ECO:0000313" key="3">
    <source>
        <dbReference type="Proteomes" id="UP000186657"/>
    </source>
</evidence>
<protein>
    <submittedName>
        <fullName evidence="2">Acyl-CoA dehydrogenase</fullName>
    </submittedName>
</protein>
<evidence type="ECO:0000313" key="2">
    <source>
        <dbReference type="EMBL" id="OLT59889.1"/>
    </source>
</evidence>
<dbReference type="Pfam" id="PF02771">
    <property type="entry name" value="Acyl-CoA_dh_N"/>
    <property type="match status" value="1"/>
</dbReference>
<gene>
    <name evidence="2" type="ORF">BJP37_13540</name>
</gene>
<sequence>MQVIKRYPDNDQQSLLETAESYLRESVAPLASEIDSAPEVLREALKGMSDRRLLGLRIPKSWGGLEVSSTTFGYFQQLVARYSGALAFLQMQHQSAGAMIAYSENESLKHQYLPKLAKGQVLVGIGFSQVRRTGNPPVKAIPVDGGYQISGKVPWVTGFSLFQEFVIGAVLPDGGELYGMVPLTPTCQDAGGTITFSKPMALGAMQSTNTVSATLTDWFLPEERVVSIAKAGAIHGNDQKKVLSAGFFALGCAQAGLDIVEAAAKTKQLDFLYNAFECLNGELTRCQTAMIEALQGDSQTFEQRLQLRTRAINLAGRCAQAAVTVSSGAANYKHHPAQRVYREALVFTVSGQTTAVMEGTLARLVNVSCGSRVD</sequence>
<dbReference type="PANTHER" id="PTHR43884">
    <property type="entry name" value="ACYL-COA DEHYDROGENASE"/>
    <property type="match status" value="1"/>
</dbReference>
<dbReference type="Proteomes" id="UP000186657">
    <property type="component" value="Unassembled WGS sequence"/>
</dbReference>
<dbReference type="InterPro" id="IPR037069">
    <property type="entry name" value="AcylCoA_DH/ox_N_sf"/>
</dbReference>
<dbReference type="SUPFAM" id="SSF56645">
    <property type="entry name" value="Acyl-CoA dehydrogenase NM domain-like"/>
    <property type="match status" value="1"/>
</dbReference>